<dbReference type="EMBL" id="JAWJAY010000186">
    <property type="protein sequence ID" value="MDV2887566.1"/>
    <property type="molecule type" value="Genomic_DNA"/>
</dbReference>
<dbReference type="AlphaFoldDB" id="A0AAJ2U542"/>
<gene>
    <name evidence="2" type="ORF">RYX45_20545</name>
</gene>
<evidence type="ECO:0000313" key="2">
    <source>
        <dbReference type="EMBL" id="MDV2887566.1"/>
    </source>
</evidence>
<dbReference type="RefSeq" id="WP_323467800.1">
    <property type="nucleotide sequence ID" value="NZ_JAWJAY010000186.1"/>
</dbReference>
<comment type="caution">
    <text evidence="2">The sequence shown here is derived from an EMBL/GenBank/DDBJ whole genome shotgun (WGS) entry which is preliminary data.</text>
</comment>
<evidence type="ECO:0000256" key="1">
    <source>
        <dbReference type="SAM" id="MobiDB-lite"/>
    </source>
</evidence>
<dbReference type="Proteomes" id="UP001285636">
    <property type="component" value="Unassembled WGS sequence"/>
</dbReference>
<reference evidence="2" key="1">
    <citation type="submission" date="2023-10" db="EMBL/GenBank/DDBJ databases">
        <title>Screening of Alkalihalophilus pseudofirmusBZ-TG-HK211 and Its Alleviation of Salt Stress on Rapeseed Growth.</title>
        <authorList>
            <person name="Zhao B."/>
            <person name="Guo T."/>
        </authorList>
    </citation>
    <scope>NUCLEOTIDE SEQUENCE</scope>
    <source>
        <strain evidence="2">BZ-TG-HK211</strain>
    </source>
</reference>
<accession>A0AAJ2U542</accession>
<organism evidence="2 3">
    <name type="scientific">Alkalihalophilus pseudofirmus</name>
    <name type="common">Bacillus pseudofirmus</name>
    <dbReference type="NCBI Taxonomy" id="79885"/>
    <lineage>
        <taxon>Bacteria</taxon>
        <taxon>Bacillati</taxon>
        <taxon>Bacillota</taxon>
        <taxon>Bacilli</taxon>
        <taxon>Bacillales</taxon>
        <taxon>Bacillaceae</taxon>
        <taxon>Alkalihalophilus</taxon>
    </lineage>
</organism>
<proteinExistence type="predicted"/>
<feature type="region of interest" description="Disordered" evidence="1">
    <location>
        <begin position="69"/>
        <end position="93"/>
    </location>
</feature>
<protein>
    <submittedName>
        <fullName evidence="2">Helix-turn-helix domain-containing protein</fullName>
    </submittedName>
</protein>
<sequence>MNEKEKREVALFRYSLVSPLLHNYENHKDYLEKMGEKVHDVPHHGERRIAAKTIQEWFLKYRREGLEGLIPRGRSDRGQSRRISPDQQDHILD</sequence>
<name>A0AAJ2U542_ALKPS</name>
<evidence type="ECO:0000313" key="3">
    <source>
        <dbReference type="Proteomes" id="UP001285636"/>
    </source>
</evidence>
<feature type="compositionally biased region" description="Basic and acidic residues" evidence="1">
    <location>
        <begin position="73"/>
        <end position="93"/>
    </location>
</feature>